<dbReference type="AlphaFoldDB" id="A0AAD9QEK9"/>
<accession>A0AAD9QEK9</accession>
<comment type="caution">
    <text evidence="2">The sequence shown here is derived from an EMBL/GenBank/DDBJ whole genome shotgun (WGS) entry which is preliminary data.</text>
</comment>
<dbReference type="Proteomes" id="UP001249851">
    <property type="component" value="Unassembled WGS sequence"/>
</dbReference>
<organism evidence="2 3">
    <name type="scientific">Acropora cervicornis</name>
    <name type="common">Staghorn coral</name>
    <dbReference type="NCBI Taxonomy" id="6130"/>
    <lineage>
        <taxon>Eukaryota</taxon>
        <taxon>Metazoa</taxon>
        <taxon>Cnidaria</taxon>
        <taxon>Anthozoa</taxon>
        <taxon>Hexacorallia</taxon>
        <taxon>Scleractinia</taxon>
        <taxon>Astrocoeniina</taxon>
        <taxon>Acroporidae</taxon>
        <taxon>Acropora</taxon>
    </lineage>
</organism>
<dbReference type="EMBL" id="JARQWQ010000040">
    <property type="protein sequence ID" value="KAK2559521.1"/>
    <property type="molecule type" value="Genomic_DNA"/>
</dbReference>
<dbReference type="PANTHER" id="PTHR47163">
    <property type="entry name" value="DDE_TNP_IS1595 DOMAIN-CONTAINING PROTEIN"/>
    <property type="match status" value="1"/>
</dbReference>
<evidence type="ECO:0000313" key="2">
    <source>
        <dbReference type="EMBL" id="KAK2559521.1"/>
    </source>
</evidence>
<reference evidence="2" key="1">
    <citation type="journal article" date="2023" name="G3 (Bethesda)">
        <title>Whole genome assembly and annotation of the endangered Caribbean coral Acropora cervicornis.</title>
        <authorList>
            <person name="Selwyn J.D."/>
            <person name="Vollmer S.V."/>
        </authorList>
    </citation>
    <scope>NUCLEOTIDE SEQUENCE</scope>
    <source>
        <strain evidence="2">K2</strain>
    </source>
</reference>
<dbReference type="InterPro" id="IPR024445">
    <property type="entry name" value="Tnp_ISXO2-like"/>
</dbReference>
<reference evidence="2" key="2">
    <citation type="journal article" date="2023" name="Science">
        <title>Genomic signatures of disease resistance in endangered staghorn corals.</title>
        <authorList>
            <person name="Vollmer S.V."/>
            <person name="Selwyn J.D."/>
            <person name="Despard B.A."/>
            <person name="Roesel C.L."/>
        </authorList>
    </citation>
    <scope>NUCLEOTIDE SEQUENCE</scope>
    <source>
        <strain evidence="2">K2</strain>
    </source>
</reference>
<dbReference type="Pfam" id="PF12762">
    <property type="entry name" value="DDE_Tnp_IS1595"/>
    <property type="match status" value="1"/>
</dbReference>
<dbReference type="PANTHER" id="PTHR47163:SF2">
    <property type="entry name" value="SI:DKEY-17M8.2"/>
    <property type="match status" value="1"/>
</dbReference>
<name>A0AAD9QEK9_ACRCE</name>
<dbReference type="InterPro" id="IPR053164">
    <property type="entry name" value="IS1016-like_transposase"/>
</dbReference>
<keyword evidence="3" id="KW-1185">Reference proteome</keyword>
<dbReference type="NCBIfam" id="NF033547">
    <property type="entry name" value="transpos_IS1595"/>
    <property type="match status" value="1"/>
</dbReference>
<feature type="domain" description="ISXO2-like transposase" evidence="1">
    <location>
        <begin position="132"/>
        <end position="280"/>
    </location>
</feature>
<evidence type="ECO:0000313" key="3">
    <source>
        <dbReference type="Proteomes" id="UP001249851"/>
    </source>
</evidence>
<protein>
    <recommendedName>
        <fullName evidence="1">ISXO2-like transposase domain-containing protein</fullName>
    </recommendedName>
</protein>
<sequence length="307" mass="35491">MNLNELIDLERGPRMALIQWLQRRYLLADPLNCAQCNQGMELTTRSQDHVDGFLWRCSGCRKRRSPRANSFFQEFSKLPLSTLIKVIFYFTLDDPQKRIAQALNLNQSVVSAICRRLQDVCSVDVQNRPFTPFGGPGAVVKCDESKFNHKPKYNRGRRARQASWVFGIVSTQYTPSRGYFQVVERRDAGTLLPLIQRCILPGTEVHTDDWAAYRRVNTLPNVAAHRVVVHARHFVDPRTGVHTQEVESSWSSLKLGQKRRKGLRKEDLQVYLDERMWWQWRGGGPDVIMRNFIAILQLQFPVDTPVP</sequence>
<evidence type="ECO:0000259" key="1">
    <source>
        <dbReference type="SMART" id="SM01126"/>
    </source>
</evidence>
<proteinExistence type="predicted"/>
<gene>
    <name evidence="2" type="ORF">P5673_018169</name>
</gene>
<dbReference type="SMART" id="SM01126">
    <property type="entry name" value="DDE_Tnp_IS1595"/>
    <property type="match status" value="1"/>
</dbReference>